<dbReference type="RefSeq" id="WP_136793623.1">
    <property type="nucleotide sequence ID" value="NZ_SWAU01000188.1"/>
</dbReference>
<organism evidence="1 2">
    <name type="scientific">Cereibacter changlensis</name>
    <dbReference type="NCBI Taxonomy" id="402884"/>
    <lineage>
        <taxon>Bacteria</taxon>
        <taxon>Pseudomonadati</taxon>
        <taxon>Pseudomonadota</taxon>
        <taxon>Alphaproteobacteria</taxon>
        <taxon>Rhodobacterales</taxon>
        <taxon>Paracoccaceae</taxon>
        <taxon>Cereibacter</taxon>
    </lineage>
</organism>
<evidence type="ECO:0000313" key="1">
    <source>
        <dbReference type="EMBL" id="TKA95421.1"/>
    </source>
</evidence>
<proteinExistence type="predicted"/>
<reference evidence="1 2" key="1">
    <citation type="submission" date="2019-04" db="EMBL/GenBank/DDBJ databases">
        <title>Crypto-aerobic microbial life in anoxic (sulfidic) marine sediments.</title>
        <authorList>
            <person name="Bhattacharya S."/>
            <person name="Roy C."/>
            <person name="Mondal N."/>
            <person name="Sarkar J."/>
            <person name="Mandal S."/>
            <person name="Rameez M.J."/>
            <person name="Ghosh W."/>
        </authorList>
    </citation>
    <scope>NUCLEOTIDE SEQUENCE [LARGE SCALE GENOMIC DNA]</scope>
    <source>
        <strain evidence="1 2">SBBC</strain>
    </source>
</reference>
<accession>A0A4U0YZI9</accession>
<dbReference type="Proteomes" id="UP000306340">
    <property type="component" value="Unassembled WGS sequence"/>
</dbReference>
<sequence length="213" mass="23470">MSELARILPAEAAIAAVPEIQILHLGLSDIKEIVRHKPLAMHEMGLATWHAALSTGRFNLNPMMLSAHVDSSDPNLLRHVSRALNQKVLFDLCYSYGIIPGQDLEEPALQVTTAHLFPNRLHIADVKLLDPRKPVENASQKDDQSHESLHLFGELLINARAAARAIKAEKMTLTASHSELLPVFTAHGFEVENSEMGRMAAKFGLGIPMELLL</sequence>
<gene>
    <name evidence="1" type="ORF">FAZ78_16940</name>
</gene>
<name>A0A4U0YZI9_9RHOB</name>
<comment type="caution">
    <text evidence="1">The sequence shown here is derived from an EMBL/GenBank/DDBJ whole genome shotgun (WGS) entry which is preliminary data.</text>
</comment>
<dbReference type="AlphaFoldDB" id="A0A4U0YZI9"/>
<protein>
    <submittedName>
        <fullName evidence="1">Uncharacterized protein</fullName>
    </submittedName>
</protein>
<evidence type="ECO:0000313" key="2">
    <source>
        <dbReference type="Proteomes" id="UP000306340"/>
    </source>
</evidence>
<dbReference type="EMBL" id="SWAU01000188">
    <property type="protein sequence ID" value="TKA95421.1"/>
    <property type="molecule type" value="Genomic_DNA"/>
</dbReference>